<dbReference type="AlphaFoldDB" id="A0A4Y7KZS2"/>
<dbReference type="Gramene" id="RZC77890">
    <property type="protein sequence ID" value="RZC77890"/>
    <property type="gene ID" value="C5167_002071"/>
</dbReference>
<dbReference type="PANTHER" id="PTHR33701:SF2">
    <property type="entry name" value="TRANSMEMBRANE PROTEIN"/>
    <property type="match status" value="1"/>
</dbReference>
<protein>
    <submittedName>
        <fullName evidence="3">Uncharacterized protein</fullName>
    </submittedName>
</protein>
<keyword evidence="4" id="KW-1185">Reference proteome</keyword>
<feature type="compositionally biased region" description="Basic and acidic residues" evidence="2">
    <location>
        <begin position="158"/>
        <end position="168"/>
    </location>
</feature>
<feature type="coiled-coil region" evidence="1">
    <location>
        <begin position="24"/>
        <end position="65"/>
    </location>
</feature>
<evidence type="ECO:0000256" key="2">
    <source>
        <dbReference type="SAM" id="MobiDB-lite"/>
    </source>
</evidence>
<keyword evidence="1" id="KW-0175">Coiled coil</keyword>
<evidence type="ECO:0000313" key="4">
    <source>
        <dbReference type="Proteomes" id="UP000316621"/>
    </source>
</evidence>
<gene>
    <name evidence="3" type="ORF">C5167_002071</name>
</gene>
<dbReference type="Proteomes" id="UP000316621">
    <property type="component" value="Chromosome 9"/>
</dbReference>
<dbReference type="PANTHER" id="PTHR33701">
    <property type="entry name" value="TRANSMEMBRANE PROTEIN"/>
    <property type="match status" value="1"/>
</dbReference>
<sequence>MEGENNLRTLECLRGRLLAERVASKAAKDDAEFMENKLMELEKQLSTETELRNKAEKKLKLLMKKMNIASLVKSSTSTCSDLGEPEKQNSDLQISKLVKCSTSQEGISDSSTTRVSRENSVCTASNHDHQMTTTVSSSGSVGTAHSCKNINDRFFKDEREYQKERQNDIQEEEPCEIHDKRHSRE</sequence>
<organism evidence="3 4">
    <name type="scientific">Papaver somniferum</name>
    <name type="common">Opium poppy</name>
    <dbReference type="NCBI Taxonomy" id="3469"/>
    <lineage>
        <taxon>Eukaryota</taxon>
        <taxon>Viridiplantae</taxon>
        <taxon>Streptophyta</taxon>
        <taxon>Embryophyta</taxon>
        <taxon>Tracheophyta</taxon>
        <taxon>Spermatophyta</taxon>
        <taxon>Magnoliopsida</taxon>
        <taxon>Ranunculales</taxon>
        <taxon>Papaveraceae</taxon>
        <taxon>Papaveroideae</taxon>
        <taxon>Papaver</taxon>
    </lineage>
</organism>
<accession>A0A4Y7KZS2</accession>
<evidence type="ECO:0000256" key="1">
    <source>
        <dbReference type="SAM" id="Coils"/>
    </source>
</evidence>
<dbReference type="EMBL" id="CM010723">
    <property type="protein sequence ID" value="RZC77890.1"/>
    <property type="molecule type" value="Genomic_DNA"/>
</dbReference>
<feature type="region of interest" description="Disordered" evidence="2">
    <location>
        <begin position="158"/>
        <end position="185"/>
    </location>
</feature>
<evidence type="ECO:0000313" key="3">
    <source>
        <dbReference type="EMBL" id="RZC77890.1"/>
    </source>
</evidence>
<proteinExistence type="predicted"/>
<reference evidence="3 4" key="1">
    <citation type="journal article" date="2018" name="Science">
        <title>The opium poppy genome and morphinan production.</title>
        <authorList>
            <person name="Guo L."/>
            <person name="Winzer T."/>
            <person name="Yang X."/>
            <person name="Li Y."/>
            <person name="Ning Z."/>
            <person name="He Z."/>
            <person name="Teodor R."/>
            <person name="Lu Y."/>
            <person name="Bowser T.A."/>
            <person name="Graham I.A."/>
            <person name="Ye K."/>
        </authorList>
    </citation>
    <scope>NUCLEOTIDE SEQUENCE [LARGE SCALE GENOMIC DNA]</scope>
    <source>
        <strain evidence="4">cv. HN1</strain>
        <tissue evidence="3">Leaves</tissue>
    </source>
</reference>
<name>A0A4Y7KZS2_PAPSO</name>